<evidence type="ECO:0000256" key="5">
    <source>
        <dbReference type="ARBA" id="ARBA00022737"/>
    </source>
</evidence>
<keyword evidence="7 12" id="KW-1133">Transmembrane helix</keyword>
<dbReference type="PANTHER" id="PTHR13131">
    <property type="entry name" value="CYSTINOSIN"/>
    <property type="match status" value="1"/>
</dbReference>
<keyword evidence="14" id="KW-1185">Reference proteome</keyword>
<keyword evidence="9" id="KW-0458">Lysosome</keyword>
<dbReference type="GO" id="GO:0005765">
    <property type="term" value="C:lysosomal membrane"/>
    <property type="evidence" value="ECO:0007669"/>
    <property type="project" value="UniProtKB-SubCell"/>
</dbReference>
<dbReference type="SMART" id="SM00679">
    <property type="entry name" value="CTNS"/>
    <property type="match status" value="2"/>
</dbReference>
<evidence type="ECO:0000256" key="4">
    <source>
        <dbReference type="ARBA" id="ARBA00022692"/>
    </source>
</evidence>
<feature type="compositionally biased region" description="Low complexity" evidence="11">
    <location>
        <begin position="1"/>
        <end position="15"/>
    </location>
</feature>
<dbReference type="InterPro" id="IPR006603">
    <property type="entry name" value="PQ-loop_rpt"/>
</dbReference>
<keyword evidence="8 12" id="KW-0472">Membrane</keyword>
<dbReference type="InterPro" id="IPR005282">
    <property type="entry name" value="LC_transporter"/>
</dbReference>
<dbReference type="Pfam" id="PF04193">
    <property type="entry name" value="PQ-loop"/>
    <property type="match status" value="2"/>
</dbReference>
<evidence type="ECO:0000256" key="3">
    <source>
        <dbReference type="ARBA" id="ARBA00022448"/>
    </source>
</evidence>
<feature type="transmembrane region" description="Helical" evidence="12">
    <location>
        <begin position="205"/>
        <end position="223"/>
    </location>
</feature>
<evidence type="ECO:0000256" key="11">
    <source>
        <dbReference type="SAM" id="MobiDB-lite"/>
    </source>
</evidence>
<name>A0A1Z5J867_FISSO</name>
<evidence type="ECO:0000256" key="8">
    <source>
        <dbReference type="ARBA" id="ARBA00023136"/>
    </source>
</evidence>
<evidence type="ECO:0000313" key="14">
    <source>
        <dbReference type="Proteomes" id="UP000198406"/>
    </source>
</evidence>
<dbReference type="InParanoid" id="A0A1Z5J867"/>
<dbReference type="PANTHER" id="PTHR13131:SF5">
    <property type="entry name" value="CYSTINOSIN"/>
    <property type="match status" value="1"/>
</dbReference>
<dbReference type="OrthoDB" id="75720at2759"/>
<feature type="transmembrane region" description="Helical" evidence="12">
    <location>
        <begin position="89"/>
        <end position="110"/>
    </location>
</feature>
<gene>
    <name evidence="13" type="ORF">FisN_3Lh389</name>
</gene>
<evidence type="ECO:0000256" key="9">
    <source>
        <dbReference type="ARBA" id="ARBA00023228"/>
    </source>
</evidence>
<comment type="similarity">
    <text evidence="2">Belongs to the cystinosin family.</text>
</comment>
<reference evidence="13 14" key="1">
    <citation type="journal article" date="2015" name="Plant Cell">
        <title>Oil accumulation by the oleaginous diatom Fistulifera solaris as revealed by the genome and transcriptome.</title>
        <authorList>
            <person name="Tanaka T."/>
            <person name="Maeda Y."/>
            <person name="Veluchamy A."/>
            <person name="Tanaka M."/>
            <person name="Abida H."/>
            <person name="Marechal E."/>
            <person name="Bowler C."/>
            <person name="Muto M."/>
            <person name="Sunaga Y."/>
            <person name="Tanaka M."/>
            <person name="Yoshino T."/>
            <person name="Taniguchi T."/>
            <person name="Fukuda Y."/>
            <person name="Nemoto M."/>
            <person name="Matsumoto M."/>
            <person name="Wong P.S."/>
            <person name="Aburatani S."/>
            <person name="Fujibuchi W."/>
        </authorList>
    </citation>
    <scope>NUCLEOTIDE SEQUENCE [LARGE SCALE GENOMIC DNA]</scope>
    <source>
        <strain evidence="13 14">JPCC DA0580</strain>
    </source>
</reference>
<evidence type="ECO:0000256" key="7">
    <source>
        <dbReference type="ARBA" id="ARBA00022989"/>
    </source>
</evidence>
<feature type="transmembrane region" description="Helical" evidence="12">
    <location>
        <begin position="173"/>
        <end position="193"/>
    </location>
</feature>
<accession>A0A1Z5J867</accession>
<evidence type="ECO:0000256" key="1">
    <source>
        <dbReference type="ARBA" id="ARBA00004155"/>
    </source>
</evidence>
<evidence type="ECO:0000256" key="6">
    <source>
        <dbReference type="ARBA" id="ARBA00022847"/>
    </source>
</evidence>
<proteinExistence type="inferred from homology"/>
<sequence>MSTHETPTTSSTPLLVDEEGGREPRQRQEENAGNVFRHRCGRWLEMMLSPVTDHQDSLPTIFFGLLFVTVCGSLLGFLMPKNESLPTPFYRIISSMIGYTCFVAWGVSFYPQVINNFKRRTTLGLSADFCGLNVLGFACYAIYNLSLFYSAEVQKEYREQHNDAPITVQSNDVAFAVHSFVLASITFLQIAYFDGLRSQQRPFRIILCFIAVVSVLAVAYPLLQLAGMKFGTWLQYLYMLSFVKIIVTLTKYIPQVILNFRRKSTVGFSIWQILLDLNGGVLNDLQLVFDSMDMKDWAGITGNPAKLYLGVISILFDIIFIVQHYWLYRNTNDTADLDEIMDPLTTGNYHATISENVEEAEDECE</sequence>
<keyword evidence="5" id="KW-0677">Repeat</keyword>
<evidence type="ECO:0000256" key="12">
    <source>
        <dbReference type="SAM" id="Phobius"/>
    </source>
</evidence>
<comment type="catalytic activity">
    <reaction evidence="10">
        <text>L-cystine(out) + H(+)(out) = L-cystine(in) + H(+)(in)</text>
        <dbReference type="Rhea" id="RHEA:66172"/>
        <dbReference type="ChEBI" id="CHEBI:15378"/>
        <dbReference type="ChEBI" id="CHEBI:35491"/>
    </reaction>
    <physiologicalReaction direction="left-to-right" evidence="10">
        <dbReference type="Rhea" id="RHEA:66173"/>
    </physiologicalReaction>
</comment>
<feature type="transmembrane region" description="Helical" evidence="12">
    <location>
        <begin position="235"/>
        <end position="253"/>
    </location>
</feature>
<dbReference type="Gene3D" id="1.20.1280.290">
    <property type="match status" value="2"/>
</dbReference>
<dbReference type="NCBIfam" id="TIGR00951">
    <property type="entry name" value="2A43"/>
    <property type="match status" value="1"/>
</dbReference>
<dbReference type="GO" id="GO:0015293">
    <property type="term" value="F:symporter activity"/>
    <property type="evidence" value="ECO:0007669"/>
    <property type="project" value="UniProtKB-KW"/>
</dbReference>
<dbReference type="EMBL" id="BDSP01000016">
    <property type="protein sequence ID" value="GAX10194.1"/>
    <property type="molecule type" value="Genomic_DNA"/>
</dbReference>
<feature type="compositionally biased region" description="Basic and acidic residues" evidence="11">
    <location>
        <begin position="19"/>
        <end position="30"/>
    </location>
</feature>
<dbReference type="GO" id="GO:0015184">
    <property type="term" value="F:L-cystine transmembrane transporter activity"/>
    <property type="evidence" value="ECO:0007669"/>
    <property type="project" value="TreeGrafter"/>
</dbReference>
<evidence type="ECO:0000256" key="10">
    <source>
        <dbReference type="ARBA" id="ARBA00048473"/>
    </source>
</evidence>
<keyword evidence="4 12" id="KW-0812">Transmembrane</keyword>
<feature type="transmembrane region" description="Helical" evidence="12">
    <location>
        <begin position="57"/>
        <end position="77"/>
    </location>
</feature>
<feature type="transmembrane region" description="Helical" evidence="12">
    <location>
        <begin position="307"/>
        <end position="327"/>
    </location>
</feature>
<dbReference type="AlphaFoldDB" id="A0A1Z5J867"/>
<protein>
    <submittedName>
        <fullName evidence="13">Cystinosin</fullName>
    </submittedName>
</protein>
<keyword evidence="3" id="KW-0813">Transport</keyword>
<feature type="transmembrane region" description="Helical" evidence="12">
    <location>
        <begin position="122"/>
        <end position="143"/>
    </location>
</feature>
<keyword evidence="6" id="KW-0769">Symport</keyword>
<dbReference type="FunFam" id="1.20.1280.290:FF:000016">
    <property type="entry name" value="Cystinosin homolog"/>
    <property type="match status" value="1"/>
</dbReference>
<comment type="subcellular location">
    <subcellularLocation>
        <location evidence="1">Lysosome membrane</location>
        <topology evidence="1">Multi-pass membrane protein</topology>
    </subcellularLocation>
</comment>
<comment type="caution">
    <text evidence="13">The sequence shown here is derived from an EMBL/GenBank/DDBJ whole genome shotgun (WGS) entry which is preliminary data.</text>
</comment>
<feature type="region of interest" description="Disordered" evidence="11">
    <location>
        <begin position="1"/>
        <end position="31"/>
    </location>
</feature>
<evidence type="ECO:0000313" key="13">
    <source>
        <dbReference type="EMBL" id="GAX10194.1"/>
    </source>
</evidence>
<evidence type="ECO:0000256" key="2">
    <source>
        <dbReference type="ARBA" id="ARBA00006855"/>
    </source>
</evidence>
<organism evidence="13 14">
    <name type="scientific">Fistulifera solaris</name>
    <name type="common">Oleaginous diatom</name>
    <dbReference type="NCBI Taxonomy" id="1519565"/>
    <lineage>
        <taxon>Eukaryota</taxon>
        <taxon>Sar</taxon>
        <taxon>Stramenopiles</taxon>
        <taxon>Ochrophyta</taxon>
        <taxon>Bacillariophyta</taxon>
        <taxon>Bacillariophyceae</taxon>
        <taxon>Bacillariophycidae</taxon>
        <taxon>Naviculales</taxon>
        <taxon>Naviculaceae</taxon>
        <taxon>Fistulifera</taxon>
    </lineage>
</organism>
<dbReference type="Proteomes" id="UP000198406">
    <property type="component" value="Unassembled WGS sequence"/>
</dbReference>